<feature type="compositionally biased region" description="Acidic residues" evidence="2">
    <location>
        <begin position="207"/>
        <end position="223"/>
    </location>
</feature>
<dbReference type="Gene3D" id="4.10.1000.10">
    <property type="entry name" value="Zinc finger, CCCH-type"/>
    <property type="match status" value="1"/>
</dbReference>
<keyword evidence="1" id="KW-0862">Zinc</keyword>
<organism evidence="5 6">
    <name type="scientific">Malassezia yamatoensis</name>
    <dbReference type="NCBI Taxonomy" id="253288"/>
    <lineage>
        <taxon>Eukaryota</taxon>
        <taxon>Fungi</taxon>
        <taxon>Dikarya</taxon>
        <taxon>Basidiomycota</taxon>
        <taxon>Ustilaginomycotina</taxon>
        <taxon>Malasseziomycetes</taxon>
        <taxon>Malasseziales</taxon>
        <taxon>Malasseziaceae</taxon>
        <taxon>Malassezia</taxon>
    </lineage>
</organism>
<reference evidence="5 6" key="1">
    <citation type="submission" date="2023-03" db="EMBL/GenBank/DDBJ databases">
        <title>Mating type loci evolution in Malassezia.</title>
        <authorList>
            <person name="Coelho M.A."/>
        </authorList>
    </citation>
    <scope>NUCLEOTIDE SEQUENCE [LARGE SCALE GENOMIC DNA]</scope>
    <source>
        <strain evidence="5 6">CBS 9725</strain>
    </source>
</reference>
<feature type="region of interest" description="Disordered" evidence="2">
    <location>
        <begin position="207"/>
        <end position="232"/>
    </location>
</feature>
<dbReference type="GO" id="GO:0008270">
    <property type="term" value="F:zinc ion binding"/>
    <property type="evidence" value="ECO:0007669"/>
    <property type="project" value="UniProtKB-KW"/>
</dbReference>
<dbReference type="EMBL" id="CP119944">
    <property type="protein sequence ID" value="WFC99356.1"/>
    <property type="molecule type" value="Genomic_DNA"/>
</dbReference>
<feature type="compositionally biased region" description="Polar residues" evidence="2">
    <location>
        <begin position="89"/>
        <end position="105"/>
    </location>
</feature>
<protein>
    <submittedName>
        <fullName evidence="5">Uncharacterized protein</fullName>
    </submittedName>
</protein>
<evidence type="ECO:0000313" key="5">
    <source>
        <dbReference type="EMBL" id="WFC99356.1"/>
    </source>
</evidence>
<dbReference type="PROSITE" id="PS50828">
    <property type="entry name" value="SMR"/>
    <property type="match status" value="1"/>
</dbReference>
<dbReference type="InterPro" id="IPR036063">
    <property type="entry name" value="Smr_dom_sf"/>
</dbReference>
<dbReference type="AlphaFoldDB" id="A0AAJ6CIZ4"/>
<feature type="compositionally biased region" description="Low complexity" evidence="2">
    <location>
        <begin position="413"/>
        <end position="424"/>
    </location>
</feature>
<feature type="region of interest" description="Disordered" evidence="2">
    <location>
        <begin position="87"/>
        <end position="164"/>
    </location>
</feature>
<evidence type="ECO:0000313" key="6">
    <source>
        <dbReference type="Proteomes" id="UP001219567"/>
    </source>
</evidence>
<gene>
    <name evidence="5" type="ORF">MYAM1_002100</name>
</gene>
<dbReference type="Proteomes" id="UP001219567">
    <property type="component" value="Chromosome 2"/>
</dbReference>
<feature type="compositionally biased region" description="Low complexity" evidence="2">
    <location>
        <begin position="432"/>
        <end position="450"/>
    </location>
</feature>
<proteinExistence type="predicted"/>
<feature type="zinc finger region" description="C3H1-type" evidence="1">
    <location>
        <begin position="353"/>
        <end position="374"/>
    </location>
</feature>
<feature type="compositionally biased region" description="Low complexity" evidence="2">
    <location>
        <begin position="132"/>
        <end position="146"/>
    </location>
</feature>
<feature type="domain" description="C3H1-type" evidence="3">
    <location>
        <begin position="324"/>
        <end position="350"/>
    </location>
</feature>
<dbReference type="SUPFAM" id="SSF160443">
    <property type="entry name" value="SMR domain-like"/>
    <property type="match status" value="1"/>
</dbReference>
<feature type="domain" description="Smr" evidence="4">
    <location>
        <begin position="569"/>
        <end position="638"/>
    </location>
</feature>
<feature type="region of interest" description="Disordered" evidence="2">
    <location>
        <begin position="413"/>
        <end position="450"/>
    </location>
</feature>
<accession>A0AAJ6CIZ4</accession>
<dbReference type="PROSITE" id="PS50103">
    <property type="entry name" value="ZF_C3H1"/>
    <property type="match status" value="2"/>
</dbReference>
<keyword evidence="6" id="KW-1185">Reference proteome</keyword>
<feature type="domain" description="C3H1-type" evidence="3">
    <location>
        <begin position="353"/>
        <end position="374"/>
    </location>
</feature>
<feature type="zinc finger region" description="C3H1-type" evidence="1">
    <location>
        <begin position="324"/>
        <end position="350"/>
    </location>
</feature>
<evidence type="ECO:0000259" key="4">
    <source>
        <dbReference type="PROSITE" id="PS50828"/>
    </source>
</evidence>
<evidence type="ECO:0000259" key="3">
    <source>
        <dbReference type="PROSITE" id="PS50103"/>
    </source>
</evidence>
<dbReference type="InterPro" id="IPR000571">
    <property type="entry name" value="Znf_CCCH"/>
</dbReference>
<keyword evidence="1" id="KW-0863">Zinc-finger</keyword>
<sequence length="657" mass="71509">MTEARPATQAYLYALLGRDPKDTRATDTIEKICDILEQAPETDENAMDALRTTLGDAITILQGHTLRDSELDASVLALMLHHRDDCKRSSQTIHQKQSTIRSNQPIDRPLPKRHPSDISSLPTDRLPRADSGSESSSVRRASPPSSLHAARASDGSARTLGATPPSDVVQDLASNFPRLNVAAATFKPSAALASVFTPSFASHSAETEEVDNLDTPTSEEDEFSPFGTQKPAEFTTEDDVEPFQEQDAIPMMSPFDVFCAMLLRDHADLFGESPQNASQQIQAALDRNHYDVQATMQSLRDARRTNTPLINTSVLNDMPAQDTLGGSRVCRYFLAGECRRSDCRFSHDLNKALCRFWLRGQCLNDPCSFLHDFDALAVLASSLSIEDQPDPEPEENIIVPGLPRARLDSTQTRWAAAAASSRPSTRADRSTASHVTSQSTASSSTPRMSSHRLALWPPTLLPTLSTGSALASDMAKLRAKYPDNTWGTIQALITARHTKIRQQLLVAAGGDAGGWGSSAQASDERGAQGIRGRLAGDSLGLHLGVARPANIAPYTRHALSMEERMEVFLDLHGLYVNEAVQACERFLLGLEAEHYRGIAYLGVGAGKHSRAKGAKLHTKVAAFLHTWGYVRIGRVQLTSQPMADFEGVIACDPCTHL</sequence>
<dbReference type="SMART" id="SM00356">
    <property type="entry name" value="ZnF_C3H1"/>
    <property type="match status" value="2"/>
</dbReference>
<dbReference type="Gene3D" id="3.30.1370.110">
    <property type="match status" value="1"/>
</dbReference>
<evidence type="ECO:0000256" key="1">
    <source>
        <dbReference type="PROSITE-ProRule" id="PRU00723"/>
    </source>
</evidence>
<name>A0AAJ6CIZ4_9BASI</name>
<keyword evidence="1" id="KW-0479">Metal-binding</keyword>
<dbReference type="InterPro" id="IPR002625">
    <property type="entry name" value="Smr_dom"/>
</dbReference>
<evidence type="ECO:0000256" key="2">
    <source>
        <dbReference type="SAM" id="MobiDB-lite"/>
    </source>
</evidence>
<dbReference type="Pfam" id="PF14608">
    <property type="entry name" value="zf-CCCH_2"/>
    <property type="match status" value="2"/>
</dbReference>